<dbReference type="Proteomes" id="UP000763641">
    <property type="component" value="Unassembled WGS sequence"/>
</dbReference>
<organism evidence="1 2">
    <name type="scientific">Sphingomonas longa</name>
    <dbReference type="NCBI Taxonomy" id="2778730"/>
    <lineage>
        <taxon>Bacteria</taxon>
        <taxon>Pseudomonadati</taxon>
        <taxon>Pseudomonadota</taxon>
        <taxon>Alphaproteobacteria</taxon>
        <taxon>Sphingomonadales</taxon>
        <taxon>Sphingomonadaceae</taxon>
        <taxon>Sphingomonas</taxon>
    </lineage>
</organism>
<dbReference type="RefSeq" id="WP_204199232.1">
    <property type="nucleotide sequence ID" value="NZ_JAFEMC010000003.1"/>
</dbReference>
<dbReference type="EMBL" id="JAFEMC010000003">
    <property type="protein sequence ID" value="MBM6577134.1"/>
    <property type="molecule type" value="Genomic_DNA"/>
</dbReference>
<gene>
    <name evidence="1" type="ORF">ILT43_12195</name>
</gene>
<sequence>MDGQATASWWRRRNWWKIGFFVMLLLAEFAREWAVIASNETARIAVSASMVSVGDYTVASGRWQRTDGGGSLTPSATQIECFESEGRCRESNVTVIDNGVGAPDTSTYQATFSPEAINYENNDPVCARYSVRMDRKLEKVFALRQRKPDTKDQACNQLENRIEMALSDGWTNDDNTFDSHFVPVMRGLIAILSVFK</sequence>
<evidence type="ECO:0000313" key="2">
    <source>
        <dbReference type="Proteomes" id="UP000763641"/>
    </source>
</evidence>
<protein>
    <submittedName>
        <fullName evidence="1">Uncharacterized protein</fullName>
    </submittedName>
</protein>
<proteinExistence type="predicted"/>
<name>A0ABS2D877_9SPHN</name>
<comment type="caution">
    <text evidence="1">The sequence shown here is derived from an EMBL/GenBank/DDBJ whole genome shotgun (WGS) entry which is preliminary data.</text>
</comment>
<keyword evidence="2" id="KW-1185">Reference proteome</keyword>
<reference evidence="1 2" key="1">
    <citation type="submission" date="2020-12" db="EMBL/GenBank/DDBJ databases">
        <title>Sphingomonas sp.</title>
        <authorList>
            <person name="Kim M.K."/>
        </authorList>
    </citation>
    <scope>NUCLEOTIDE SEQUENCE [LARGE SCALE GENOMIC DNA]</scope>
    <source>
        <strain evidence="1 2">BT552</strain>
    </source>
</reference>
<evidence type="ECO:0000313" key="1">
    <source>
        <dbReference type="EMBL" id="MBM6577134.1"/>
    </source>
</evidence>
<accession>A0ABS2D877</accession>